<evidence type="ECO:0000313" key="2">
    <source>
        <dbReference type="EMBL" id="MPC87409.1"/>
    </source>
</evidence>
<dbReference type="AlphaFoldDB" id="A0A5B7IYM3"/>
<proteinExistence type="predicted"/>
<accession>A0A5B7IYM3</accession>
<evidence type="ECO:0000256" key="1">
    <source>
        <dbReference type="SAM" id="MobiDB-lite"/>
    </source>
</evidence>
<gene>
    <name evidence="2" type="ORF">E2C01_082270</name>
</gene>
<comment type="caution">
    <text evidence="2">The sequence shown here is derived from an EMBL/GenBank/DDBJ whole genome shotgun (WGS) entry which is preliminary data.</text>
</comment>
<name>A0A5B7IYM3_PORTR</name>
<sequence>MIKHNDLKQHSRMNKARHVESTHWHLEWHRSGVAESEAGPR</sequence>
<evidence type="ECO:0000313" key="3">
    <source>
        <dbReference type="Proteomes" id="UP000324222"/>
    </source>
</evidence>
<reference evidence="2 3" key="1">
    <citation type="submission" date="2019-05" db="EMBL/GenBank/DDBJ databases">
        <title>Another draft genome of Portunus trituberculatus and its Hox gene families provides insights of decapod evolution.</title>
        <authorList>
            <person name="Jeong J.-H."/>
            <person name="Song I."/>
            <person name="Kim S."/>
            <person name="Choi T."/>
            <person name="Kim D."/>
            <person name="Ryu S."/>
            <person name="Kim W."/>
        </authorList>
    </citation>
    <scope>NUCLEOTIDE SEQUENCE [LARGE SCALE GENOMIC DNA]</scope>
    <source>
        <tissue evidence="2">Muscle</tissue>
    </source>
</reference>
<keyword evidence="3" id="KW-1185">Reference proteome</keyword>
<dbReference type="Proteomes" id="UP000324222">
    <property type="component" value="Unassembled WGS sequence"/>
</dbReference>
<feature type="compositionally biased region" description="Basic and acidic residues" evidence="1">
    <location>
        <begin position="17"/>
        <end position="41"/>
    </location>
</feature>
<feature type="region of interest" description="Disordered" evidence="1">
    <location>
        <begin position="1"/>
        <end position="41"/>
    </location>
</feature>
<dbReference type="EMBL" id="VSRR010074427">
    <property type="protein sequence ID" value="MPC87409.1"/>
    <property type="molecule type" value="Genomic_DNA"/>
</dbReference>
<organism evidence="2 3">
    <name type="scientific">Portunus trituberculatus</name>
    <name type="common">Swimming crab</name>
    <name type="synonym">Neptunus trituberculatus</name>
    <dbReference type="NCBI Taxonomy" id="210409"/>
    <lineage>
        <taxon>Eukaryota</taxon>
        <taxon>Metazoa</taxon>
        <taxon>Ecdysozoa</taxon>
        <taxon>Arthropoda</taxon>
        <taxon>Crustacea</taxon>
        <taxon>Multicrustacea</taxon>
        <taxon>Malacostraca</taxon>
        <taxon>Eumalacostraca</taxon>
        <taxon>Eucarida</taxon>
        <taxon>Decapoda</taxon>
        <taxon>Pleocyemata</taxon>
        <taxon>Brachyura</taxon>
        <taxon>Eubrachyura</taxon>
        <taxon>Portunoidea</taxon>
        <taxon>Portunidae</taxon>
        <taxon>Portuninae</taxon>
        <taxon>Portunus</taxon>
    </lineage>
</organism>
<protein>
    <submittedName>
        <fullName evidence="2">Uncharacterized protein</fullName>
    </submittedName>
</protein>